<feature type="binding site" evidence="4">
    <location>
        <begin position="61"/>
        <end position="63"/>
    </location>
    <ligand>
        <name>substrate</name>
    </ligand>
</feature>
<dbReference type="STRING" id="96561.Dole_1277"/>
<dbReference type="RefSeq" id="WP_012174700.1">
    <property type="nucleotide sequence ID" value="NC_009943.1"/>
</dbReference>
<dbReference type="GO" id="GO:0009234">
    <property type="term" value="P:menaquinone biosynthetic process"/>
    <property type="evidence" value="ECO:0007669"/>
    <property type="project" value="UniProtKB-UniRule"/>
</dbReference>
<proteinExistence type="inferred from homology"/>
<dbReference type="HOGENOM" id="CLU_070326_0_0_7"/>
<gene>
    <name evidence="4" type="primary">mqnD</name>
    <name evidence="6" type="ordered locus">Dole_1277</name>
</gene>
<reference evidence="6 7" key="1">
    <citation type="submission" date="2007-10" db="EMBL/GenBank/DDBJ databases">
        <title>Complete sequence of Desulfococcus oleovorans Hxd3.</title>
        <authorList>
            <consortium name="US DOE Joint Genome Institute"/>
            <person name="Copeland A."/>
            <person name="Lucas S."/>
            <person name="Lapidus A."/>
            <person name="Barry K."/>
            <person name="Glavina del Rio T."/>
            <person name="Dalin E."/>
            <person name="Tice H."/>
            <person name="Pitluck S."/>
            <person name="Kiss H."/>
            <person name="Brettin T."/>
            <person name="Bruce D."/>
            <person name="Detter J.C."/>
            <person name="Han C."/>
            <person name="Schmutz J."/>
            <person name="Larimer F."/>
            <person name="Land M."/>
            <person name="Hauser L."/>
            <person name="Kyrpides N."/>
            <person name="Kim E."/>
            <person name="Wawrik B."/>
            <person name="Richardson P."/>
        </authorList>
    </citation>
    <scope>NUCLEOTIDE SEQUENCE [LARGE SCALE GENOMIC DNA]</scope>
    <source>
        <strain evidence="7">DSM 6200 / JCM 39069 / Hxd3</strain>
    </source>
</reference>
<comment type="pathway">
    <text evidence="1 4">Quinol/quinone metabolism; menaquinone biosynthesis.</text>
</comment>
<dbReference type="OrthoDB" id="9809439at2"/>
<accession>A8ZY76</accession>
<dbReference type="Proteomes" id="UP000008561">
    <property type="component" value="Chromosome"/>
</dbReference>
<feature type="transmembrane region" description="Helical" evidence="5">
    <location>
        <begin position="102"/>
        <end position="124"/>
    </location>
</feature>
<evidence type="ECO:0000256" key="5">
    <source>
        <dbReference type="SAM" id="Phobius"/>
    </source>
</evidence>
<dbReference type="PANTHER" id="PTHR37167:SF1">
    <property type="entry name" value="1,4-DIHYDROXY-6-NAPHTOATE SYNTHASE"/>
    <property type="match status" value="1"/>
</dbReference>
<dbReference type="PANTHER" id="PTHR37167">
    <property type="entry name" value="1,4-DIHYDROXY-6-NAPHTOATE SYNTHASE"/>
    <property type="match status" value="1"/>
</dbReference>
<name>A8ZY76_DESOH</name>
<dbReference type="CDD" id="cd13635">
    <property type="entry name" value="PBP2_Ttha1568_Mqnd"/>
    <property type="match status" value="1"/>
</dbReference>
<dbReference type="eggNOG" id="COG2107">
    <property type="taxonomic scope" value="Bacteria"/>
</dbReference>
<feature type="active site" description="Proton acceptor" evidence="4">
    <location>
        <position position="154"/>
    </location>
</feature>
<feature type="binding site" evidence="4">
    <location>
        <begin position="115"/>
        <end position="116"/>
    </location>
    <ligand>
        <name>substrate</name>
    </ligand>
</feature>
<sequence length="282" mass="30777">MANVKTGTVTLAYSPCPNDTFLFYALAHGRVDLHGLTFDIMLNDVEALNRSAAKARFDVSKLSVAAMAHLGESYGMLRSGAALGRGCGPLIVTKKEGQRKPLAGATLAVPGMWTTACLLASLYLKNDFTPVPMGFDRIMPAVQDGKCDYGVIIHEGRFTYSNYGLDCLVDLGRWWEEKTRLPIPLGLIGVRRDVPAEQCRVIEQIIGQSVAYARQHPAAPGPYVRQHAQELSENVIQQHIELYVNDFTGNIGETGEQAIRRLFEEAAAAGIIPRSVMPAFAT</sequence>
<comment type="catalytic activity">
    <reaction evidence="4">
        <text>cyclic dehypoxanthinylfutalosinate = 1,4-dihydroxy-6-naphthoate + dihydroxyacetone</text>
        <dbReference type="Rhea" id="RHEA:33087"/>
        <dbReference type="ChEBI" id="CHEBI:16016"/>
        <dbReference type="ChEBI" id="CHEBI:64254"/>
        <dbReference type="ChEBI" id="CHEBI:64270"/>
        <dbReference type="EC" id="4.1.99.29"/>
    </reaction>
</comment>
<dbReference type="GO" id="GO:0016830">
    <property type="term" value="F:carbon-carbon lyase activity"/>
    <property type="evidence" value="ECO:0007669"/>
    <property type="project" value="UniProtKB-UniRule"/>
</dbReference>
<keyword evidence="5" id="KW-0812">Transmembrane</keyword>
<dbReference type="KEGG" id="dol:Dole_1277"/>
<dbReference type="HAMAP" id="MF_00996">
    <property type="entry name" value="MqnD"/>
    <property type="match status" value="1"/>
</dbReference>
<comment type="similarity">
    <text evidence="4">Belongs to the MqnA/MqnD family. MqnD subfamily.</text>
</comment>
<dbReference type="Gene3D" id="3.40.190.10">
    <property type="entry name" value="Periplasmic binding protein-like II"/>
    <property type="match status" value="2"/>
</dbReference>
<evidence type="ECO:0000256" key="2">
    <source>
        <dbReference type="ARBA" id="ARBA00022428"/>
    </source>
</evidence>
<comment type="function">
    <text evidence="4">Catalyzes the conversion of cyclic dehypoxanthine futalosine (cyclic DHFL) into 1,4-dihydroxy-6-naphthoate, a step in the biosynthesis of menaquinone (MK, vitamin K2).</text>
</comment>
<evidence type="ECO:0000313" key="6">
    <source>
        <dbReference type="EMBL" id="ABW67083.1"/>
    </source>
</evidence>
<dbReference type="InterPro" id="IPR003773">
    <property type="entry name" value="Menaquinone_biosynth"/>
</dbReference>
<evidence type="ECO:0000256" key="1">
    <source>
        <dbReference type="ARBA" id="ARBA00004863"/>
    </source>
</evidence>
<keyword evidence="5" id="KW-0472">Membrane</keyword>
<dbReference type="SUPFAM" id="SSF53850">
    <property type="entry name" value="Periplasmic binding protein-like II"/>
    <property type="match status" value="1"/>
</dbReference>
<dbReference type="EC" id="4.1.99.29" evidence="4"/>
<keyword evidence="2 4" id="KW-0474">Menaquinone biosynthesis</keyword>
<evidence type="ECO:0000256" key="4">
    <source>
        <dbReference type="HAMAP-Rule" id="MF_00996"/>
    </source>
</evidence>
<dbReference type="InterPro" id="IPR030869">
    <property type="entry name" value="MqnD"/>
</dbReference>
<keyword evidence="7" id="KW-1185">Reference proteome</keyword>
<keyword evidence="5" id="KW-1133">Transmembrane helix</keyword>
<evidence type="ECO:0000313" key="7">
    <source>
        <dbReference type="Proteomes" id="UP000008561"/>
    </source>
</evidence>
<evidence type="ECO:0000256" key="3">
    <source>
        <dbReference type="ARBA" id="ARBA00023239"/>
    </source>
</evidence>
<dbReference type="UniPathway" id="UPA00079"/>
<dbReference type="EMBL" id="CP000859">
    <property type="protein sequence ID" value="ABW67083.1"/>
    <property type="molecule type" value="Genomic_DNA"/>
</dbReference>
<keyword evidence="3 4" id="KW-0456">Lyase</keyword>
<organism evidence="6 7">
    <name type="scientific">Desulfosudis oleivorans (strain DSM 6200 / JCM 39069 / Hxd3)</name>
    <name type="common">Desulfococcus oleovorans</name>
    <dbReference type="NCBI Taxonomy" id="96561"/>
    <lineage>
        <taxon>Bacteria</taxon>
        <taxon>Pseudomonadati</taxon>
        <taxon>Thermodesulfobacteriota</taxon>
        <taxon>Desulfobacteria</taxon>
        <taxon>Desulfobacterales</taxon>
        <taxon>Desulfosudaceae</taxon>
        <taxon>Desulfosudis</taxon>
    </lineage>
</organism>
<dbReference type="Pfam" id="PF02621">
    <property type="entry name" value="VitK2_biosynth"/>
    <property type="match status" value="1"/>
</dbReference>
<protein>
    <recommendedName>
        <fullName evidence="4">1,4-dihydroxy-6-naphtoate synthase</fullName>
        <ecNumber evidence="4">4.1.99.29</ecNumber>
    </recommendedName>
    <alternativeName>
        <fullName evidence="4">Menaquinone biosynthetic enzyme MqnD</fullName>
    </alternativeName>
</protein>
<dbReference type="AlphaFoldDB" id="A8ZY76"/>